<feature type="compositionally biased region" description="Polar residues" evidence="1">
    <location>
        <begin position="200"/>
        <end position="209"/>
    </location>
</feature>
<feature type="compositionally biased region" description="Basic and acidic residues" evidence="1">
    <location>
        <begin position="213"/>
        <end position="222"/>
    </location>
</feature>
<keyword evidence="2" id="KW-1133">Transmembrane helix</keyword>
<dbReference type="Proteomes" id="UP000182771">
    <property type="component" value="Unassembled WGS sequence"/>
</dbReference>
<gene>
    <name evidence="3" type="ORF">SAMN05444420_10741</name>
</gene>
<protein>
    <submittedName>
        <fullName evidence="3">Uncharacterized protein</fullName>
    </submittedName>
</protein>
<dbReference type="OrthoDB" id="1466422at2"/>
<comment type="caution">
    <text evidence="3">The sequence shown here is derived from an EMBL/GenBank/DDBJ whole genome shotgun (WGS) entry which is preliminary data.</text>
</comment>
<name>A0A1H2YGQ7_9FLAO</name>
<sequence>MRRGIQAALLIISAIGFYLIYKSIQTPIEFARESKARFAKVIATLKDIRKSEEAYEAINKTYTNNFADLEKFIENGQFYITTSRDTSWTAFDPHFKIDVLKQSSITDTIGKVSVKDSLFKGSDRYKRMASVKVGDRTIPIKIETGVITRDNDVKFPVFQVKVSKKDILEGLDEEEIERELQKVGVNDIKGPYVSVGSMTEVSSNGNWPSYYNDKSENKSGSE</sequence>
<evidence type="ECO:0000313" key="4">
    <source>
        <dbReference type="Proteomes" id="UP000182771"/>
    </source>
</evidence>
<keyword evidence="2" id="KW-0472">Membrane</keyword>
<dbReference type="RefSeq" id="WP_016421049.1">
    <property type="nucleotide sequence ID" value="NZ_FNND01000007.1"/>
</dbReference>
<organism evidence="3 4">
    <name type="scientific">Capnocytophaga granulosa</name>
    <dbReference type="NCBI Taxonomy" id="45242"/>
    <lineage>
        <taxon>Bacteria</taxon>
        <taxon>Pseudomonadati</taxon>
        <taxon>Bacteroidota</taxon>
        <taxon>Flavobacteriia</taxon>
        <taxon>Flavobacteriales</taxon>
        <taxon>Flavobacteriaceae</taxon>
        <taxon>Capnocytophaga</taxon>
    </lineage>
</organism>
<reference evidence="3 4" key="1">
    <citation type="submission" date="2016-10" db="EMBL/GenBank/DDBJ databases">
        <authorList>
            <person name="Varghese N."/>
            <person name="Submissions S."/>
        </authorList>
    </citation>
    <scope>NUCLEOTIDE SEQUENCE [LARGE SCALE GENOMIC DNA]</scope>
    <source>
        <strain evidence="3 4">DSM 11449</strain>
    </source>
</reference>
<keyword evidence="4" id="KW-1185">Reference proteome</keyword>
<keyword evidence="2" id="KW-0812">Transmembrane</keyword>
<proteinExistence type="predicted"/>
<feature type="transmembrane region" description="Helical" evidence="2">
    <location>
        <begin position="7"/>
        <end position="24"/>
    </location>
</feature>
<dbReference type="GeneID" id="85017098"/>
<feature type="region of interest" description="Disordered" evidence="1">
    <location>
        <begin position="200"/>
        <end position="222"/>
    </location>
</feature>
<dbReference type="AlphaFoldDB" id="A0A1H2YGQ7"/>
<evidence type="ECO:0000256" key="1">
    <source>
        <dbReference type="SAM" id="MobiDB-lite"/>
    </source>
</evidence>
<accession>A0A1H2YGQ7</accession>
<evidence type="ECO:0000313" key="3">
    <source>
        <dbReference type="EMBL" id="SDX04393.1"/>
    </source>
</evidence>
<dbReference type="EMBL" id="FNND01000007">
    <property type="protein sequence ID" value="SDX04393.1"/>
    <property type="molecule type" value="Genomic_DNA"/>
</dbReference>
<evidence type="ECO:0000256" key="2">
    <source>
        <dbReference type="SAM" id="Phobius"/>
    </source>
</evidence>